<dbReference type="GO" id="GO:0005737">
    <property type="term" value="C:cytoplasm"/>
    <property type="evidence" value="ECO:0007669"/>
    <property type="project" value="TreeGrafter"/>
</dbReference>
<gene>
    <name evidence="2" type="ORF">BN877_p0603</name>
</gene>
<dbReference type="Proteomes" id="UP000016944">
    <property type="component" value="Plasmid IRBL74_p"/>
</dbReference>
<accession>U4Q4X4</accession>
<dbReference type="RefSeq" id="WP_022557609.1">
    <property type="nucleotide sequence ID" value="NC_022536.1"/>
</dbReference>
<organism evidence="2 3">
    <name type="scientific">Agrobacterium pusense</name>
    <dbReference type="NCBI Taxonomy" id="648995"/>
    <lineage>
        <taxon>Bacteria</taxon>
        <taxon>Pseudomonadati</taxon>
        <taxon>Pseudomonadota</taxon>
        <taxon>Alphaproteobacteria</taxon>
        <taxon>Hyphomicrobiales</taxon>
        <taxon>Rhizobiaceae</taxon>
        <taxon>Rhizobium/Agrobacterium group</taxon>
        <taxon>Agrobacterium</taxon>
    </lineage>
</organism>
<dbReference type="CDD" id="cd03205">
    <property type="entry name" value="GST_C_6"/>
    <property type="match status" value="1"/>
</dbReference>
<dbReference type="Gene3D" id="3.40.30.10">
    <property type="entry name" value="Glutaredoxin"/>
    <property type="match status" value="1"/>
</dbReference>
<sequence length="195" mass="21929">MKLLYAVPSPYSRKVRVVAHELGVPLELVPVNAMSDDRALGAINPLNRVPALLTNDGTAFFDSPLISEYLDVTYGPKLFPLESSARWRALSQQALGDGIMDAAVPRRHETLRPAEQQSPERIRLYRRSIDQALARLEDEVAELSRFHVGTISIACALSYLDFRFSVDAWRDRHPALGRWLEGVSQRPSMQATLFE</sequence>
<dbReference type="SUPFAM" id="SSF52833">
    <property type="entry name" value="Thioredoxin-like"/>
    <property type="match status" value="1"/>
</dbReference>
<dbReference type="KEGG" id="rir:BN877_p0603"/>
<evidence type="ECO:0000259" key="1">
    <source>
        <dbReference type="PROSITE" id="PS50404"/>
    </source>
</evidence>
<dbReference type="HOGENOM" id="CLU_011226_12_2_5"/>
<dbReference type="PROSITE" id="PS50404">
    <property type="entry name" value="GST_NTER"/>
    <property type="match status" value="1"/>
</dbReference>
<geneLocation type="plasmid" evidence="2 3">
    <name>IRBL74_p</name>
</geneLocation>
<evidence type="ECO:0000313" key="3">
    <source>
        <dbReference type="Proteomes" id="UP000016944"/>
    </source>
</evidence>
<dbReference type="CDD" id="cd03049">
    <property type="entry name" value="GST_N_3"/>
    <property type="match status" value="1"/>
</dbReference>
<dbReference type="Pfam" id="PF13417">
    <property type="entry name" value="GST_N_3"/>
    <property type="match status" value="1"/>
</dbReference>
<dbReference type="InterPro" id="IPR004045">
    <property type="entry name" value="Glutathione_S-Trfase_N"/>
</dbReference>
<dbReference type="PANTHER" id="PTHR43968">
    <property type="match status" value="1"/>
</dbReference>
<protein>
    <submittedName>
        <fullName evidence="2">Glutathione S-transferase family protein</fullName>
    </submittedName>
</protein>
<dbReference type="InterPro" id="IPR050983">
    <property type="entry name" value="GST_Omega/HSP26"/>
</dbReference>
<dbReference type="PATRIC" id="fig|424182.3.peg.5289"/>
<dbReference type="SUPFAM" id="SSF47616">
    <property type="entry name" value="GST C-terminal domain-like"/>
    <property type="match status" value="1"/>
</dbReference>
<proteinExistence type="predicted"/>
<dbReference type="AlphaFoldDB" id="U4Q4X4"/>
<evidence type="ECO:0000313" key="2">
    <source>
        <dbReference type="EMBL" id="CDI12319.1"/>
    </source>
</evidence>
<name>U4Q4X4_9HYPH</name>
<dbReference type="InterPro" id="IPR036249">
    <property type="entry name" value="Thioredoxin-like_sf"/>
</dbReference>
<dbReference type="Gene3D" id="1.20.1050.10">
    <property type="match status" value="1"/>
</dbReference>
<keyword evidence="2" id="KW-0614">Plasmid</keyword>
<feature type="domain" description="GST N-terminal" evidence="1">
    <location>
        <begin position="1"/>
        <end position="78"/>
    </location>
</feature>
<dbReference type="EMBL" id="HG518324">
    <property type="protein sequence ID" value="CDI12319.1"/>
    <property type="molecule type" value="Genomic_DNA"/>
</dbReference>
<dbReference type="PANTHER" id="PTHR43968:SF6">
    <property type="entry name" value="GLUTATHIONE S-TRANSFERASE OMEGA"/>
    <property type="match status" value="1"/>
</dbReference>
<reference evidence="2 3" key="1">
    <citation type="journal article" date="2013" name="Genome Announc.">
        <title>Complete Genome Sequence of the Sesbania Symbiont and Rice Growth-Promoting Endophyte Rhizobium sp. Strain IRBG74.</title>
        <authorList>
            <person name="Crook M.B."/>
            <person name="Mitra S."/>
            <person name="Ane J.M."/>
            <person name="Sadowsky M.J."/>
            <person name="Gyaneshwar P."/>
        </authorList>
    </citation>
    <scope>NUCLEOTIDE SEQUENCE [LARGE SCALE GENOMIC DNA]</scope>
    <source>
        <strain evidence="2 3">IRBG74</strain>
        <plasmid evidence="3">IRBL74_p</plasmid>
    </source>
</reference>
<dbReference type="InterPro" id="IPR036282">
    <property type="entry name" value="Glutathione-S-Trfase_C_sf"/>
</dbReference>